<reference evidence="4 5" key="1">
    <citation type="submission" date="2024-10" db="EMBL/GenBank/DDBJ databases">
        <title>The Natural Products Discovery Center: Release of the First 8490 Sequenced Strains for Exploring Actinobacteria Biosynthetic Diversity.</title>
        <authorList>
            <person name="Kalkreuter E."/>
            <person name="Kautsar S.A."/>
            <person name="Yang D."/>
            <person name="Bader C.D."/>
            <person name="Teijaro C.N."/>
            <person name="Fluegel L."/>
            <person name="Davis C.M."/>
            <person name="Simpson J.R."/>
            <person name="Lauterbach L."/>
            <person name="Steele A.D."/>
            <person name="Gui C."/>
            <person name="Meng S."/>
            <person name="Li G."/>
            <person name="Viehrig K."/>
            <person name="Ye F."/>
            <person name="Su P."/>
            <person name="Kiefer A.F."/>
            <person name="Nichols A."/>
            <person name="Cepeda A.J."/>
            <person name="Yan W."/>
            <person name="Fan B."/>
            <person name="Jiang Y."/>
            <person name="Adhikari A."/>
            <person name="Zheng C.-J."/>
            <person name="Schuster L."/>
            <person name="Cowan T.M."/>
            <person name="Smanski M.J."/>
            <person name="Chevrette M.G."/>
            <person name="De Carvalho L.P.S."/>
            <person name="Shen B."/>
        </authorList>
    </citation>
    <scope>NUCLEOTIDE SEQUENCE [LARGE SCALE GENOMIC DNA]</scope>
    <source>
        <strain evidence="4 5">NPDC000140</strain>
    </source>
</reference>
<accession>A0ABW6VX49</accession>
<proteinExistence type="predicted"/>
<evidence type="ECO:0000313" key="4">
    <source>
        <dbReference type="EMBL" id="MFF5202080.1"/>
    </source>
</evidence>
<keyword evidence="1" id="KW-0238">DNA-binding</keyword>
<dbReference type="RefSeq" id="WP_210865811.1">
    <property type="nucleotide sequence ID" value="NZ_JBEZDH010000009.1"/>
</dbReference>
<dbReference type="SUPFAM" id="SSF46955">
    <property type="entry name" value="Putative DNA-binding domain"/>
    <property type="match status" value="1"/>
</dbReference>
<evidence type="ECO:0000259" key="3">
    <source>
        <dbReference type="PROSITE" id="PS50937"/>
    </source>
</evidence>
<dbReference type="CDD" id="cd01109">
    <property type="entry name" value="HTH_YyaN"/>
    <property type="match status" value="1"/>
</dbReference>
<dbReference type="EMBL" id="JBIAZM010000008">
    <property type="protein sequence ID" value="MFF5202080.1"/>
    <property type="molecule type" value="Genomic_DNA"/>
</dbReference>
<dbReference type="Pfam" id="PF13411">
    <property type="entry name" value="MerR_1"/>
    <property type="match status" value="1"/>
</dbReference>
<dbReference type="PROSITE" id="PS50937">
    <property type="entry name" value="HTH_MERR_2"/>
    <property type="match status" value="1"/>
</dbReference>
<dbReference type="InterPro" id="IPR047057">
    <property type="entry name" value="MerR_fam"/>
</dbReference>
<feature type="region of interest" description="Disordered" evidence="2">
    <location>
        <begin position="128"/>
        <end position="167"/>
    </location>
</feature>
<dbReference type="PANTHER" id="PTHR30204">
    <property type="entry name" value="REDOX-CYCLING DRUG-SENSING TRANSCRIPTIONAL ACTIVATOR SOXR"/>
    <property type="match status" value="1"/>
</dbReference>
<feature type="compositionally biased region" description="Pro residues" evidence="2">
    <location>
        <begin position="158"/>
        <end position="167"/>
    </location>
</feature>
<organism evidence="4 5">
    <name type="scientific">Micromonospora parva</name>
    <dbReference type="NCBI Taxonomy" id="1464048"/>
    <lineage>
        <taxon>Bacteria</taxon>
        <taxon>Bacillati</taxon>
        <taxon>Actinomycetota</taxon>
        <taxon>Actinomycetes</taxon>
        <taxon>Micromonosporales</taxon>
        <taxon>Micromonosporaceae</taxon>
        <taxon>Micromonospora</taxon>
    </lineage>
</organism>
<evidence type="ECO:0000256" key="2">
    <source>
        <dbReference type="SAM" id="MobiDB-lite"/>
    </source>
</evidence>
<dbReference type="InterPro" id="IPR009061">
    <property type="entry name" value="DNA-bd_dom_put_sf"/>
</dbReference>
<gene>
    <name evidence="4" type="ORF">ACFY3B_21005</name>
</gene>
<protein>
    <submittedName>
        <fullName evidence="4">MerR family transcriptional regulator</fullName>
    </submittedName>
</protein>
<dbReference type="Proteomes" id="UP001602287">
    <property type="component" value="Unassembled WGS sequence"/>
</dbReference>
<sequence>MAEVTTNLSIGQVAERTGLSVHALRFYEHEGLFVNPVQRGPGGRRVYSQDDVDWLTVCIILRASGMPLPALRRYADLVRQGAGNEEERLTLMREHQAHVTTQIGRLAECLDLIRFKVGVYEDLLDPDSGGDRQCHAASPSANDEDANNIGLINGPRGPVTPDPALSP</sequence>
<feature type="domain" description="HTH merR-type" evidence="3">
    <location>
        <begin position="7"/>
        <end position="77"/>
    </location>
</feature>
<dbReference type="InterPro" id="IPR000551">
    <property type="entry name" value="MerR-type_HTH_dom"/>
</dbReference>
<keyword evidence="5" id="KW-1185">Reference proteome</keyword>
<evidence type="ECO:0000313" key="5">
    <source>
        <dbReference type="Proteomes" id="UP001602287"/>
    </source>
</evidence>
<evidence type="ECO:0000256" key="1">
    <source>
        <dbReference type="ARBA" id="ARBA00023125"/>
    </source>
</evidence>
<dbReference type="PANTHER" id="PTHR30204:SF98">
    <property type="entry name" value="HTH-TYPE TRANSCRIPTIONAL REGULATOR ADHR"/>
    <property type="match status" value="1"/>
</dbReference>
<dbReference type="SMART" id="SM00422">
    <property type="entry name" value="HTH_MERR"/>
    <property type="match status" value="1"/>
</dbReference>
<name>A0ABW6VX49_9ACTN</name>
<dbReference type="PROSITE" id="PS00552">
    <property type="entry name" value="HTH_MERR_1"/>
    <property type="match status" value="1"/>
</dbReference>
<comment type="caution">
    <text evidence="4">The sequence shown here is derived from an EMBL/GenBank/DDBJ whole genome shotgun (WGS) entry which is preliminary data.</text>
</comment>
<dbReference type="Gene3D" id="1.10.1660.10">
    <property type="match status" value="1"/>
</dbReference>